<keyword evidence="2" id="KW-1185">Reference proteome</keyword>
<evidence type="ECO:0000313" key="1">
    <source>
        <dbReference type="Ensembl" id="ENSFHEP00000010845.1"/>
    </source>
</evidence>
<organism evidence="1 2">
    <name type="scientific">Fundulus heteroclitus</name>
    <name type="common">Killifish</name>
    <name type="synonym">Mummichog</name>
    <dbReference type="NCBI Taxonomy" id="8078"/>
    <lineage>
        <taxon>Eukaryota</taxon>
        <taxon>Metazoa</taxon>
        <taxon>Chordata</taxon>
        <taxon>Craniata</taxon>
        <taxon>Vertebrata</taxon>
        <taxon>Euteleostomi</taxon>
        <taxon>Actinopterygii</taxon>
        <taxon>Neopterygii</taxon>
        <taxon>Teleostei</taxon>
        <taxon>Neoteleostei</taxon>
        <taxon>Acanthomorphata</taxon>
        <taxon>Ovalentaria</taxon>
        <taxon>Atherinomorphae</taxon>
        <taxon>Cyprinodontiformes</taxon>
        <taxon>Fundulidae</taxon>
        <taxon>Fundulus</taxon>
    </lineage>
</organism>
<dbReference type="STRING" id="8078.ENSFHEP00000010845"/>
<protein>
    <submittedName>
        <fullName evidence="1">Uncharacterized protein</fullName>
    </submittedName>
</protein>
<dbReference type="AlphaFoldDB" id="A0A3Q2PFB5"/>
<dbReference type="Ensembl" id="ENSFHET00000017667.1">
    <property type="protein sequence ID" value="ENSFHEP00000010845.1"/>
    <property type="gene ID" value="ENSFHEG00000000704.1"/>
</dbReference>
<dbReference type="GO" id="GO:0003676">
    <property type="term" value="F:nucleic acid binding"/>
    <property type="evidence" value="ECO:0007669"/>
    <property type="project" value="InterPro"/>
</dbReference>
<proteinExistence type="predicted"/>
<reference evidence="1" key="2">
    <citation type="submission" date="2025-09" db="UniProtKB">
        <authorList>
            <consortium name="Ensembl"/>
        </authorList>
    </citation>
    <scope>IDENTIFICATION</scope>
</reference>
<reference evidence="1" key="1">
    <citation type="submission" date="2025-08" db="UniProtKB">
        <authorList>
            <consortium name="Ensembl"/>
        </authorList>
    </citation>
    <scope>IDENTIFICATION</scope>
</reference>
<name>A0A3Q2PFB5_FUNHE</name>
<accession>A0A3Q2PFB5</accession>
<dbReference type="Gene3D" id="3.30.420.10">
    <property type="entry name" value="Ribonuclease H-like superfamily/Ribonuclease H"/>
    <property type="match status" value="1"/>
</dbReference>
<dbReference type="InterPro" id="IPR036397">
    <property type="entry name" value="RNaseH_sf"/>
</dbReference>
<sequence length="104" mass="12013">HSEWDVKAYLKVAANCLEQPVKYSESTLWPDEVKAKLFRCHRTDHTWRNNAHHPNYTISVCRLEHGGVSSFKAYGTGRLHLTEGRISGGMYRDILDKNLKMKLV</sequence>
<dbReference type="Proteomes" id="UP000265000">
    <property type="component" value="Unplaced"/>
</dbReference>
<evidence type="ECO:0000313" key="2">
    <source>
        <dbReference type="Proteomes" id="UP000265000"/>
    </source>
</evidence>